<reference evidence="2 3" key="1">
    <citation type="submission" date="2021-03" db="EMBL/GenBank/DDBJ databases">
        <title>Metabolic Capacity of the Antarctic Cyanobacterium Phormidium pseudopriestleyi that Sustains Oxygenic Photosynthesis in the Presence of Hydrogen Sulfide.</title>
        <authorList>
            <person name="Lumian J.E."/>
            <person name="Jungblut A.D."/>
            <person name="Dillon M.L."/>
            <person name="Hawes I."/>
            <person name="Doran P.T."/>
            <person name="Mackey T.J."/>
            <person name="Dick G.J."/>
            <person name="Grettenberger C.L."/>
            <person name="Sumner D.Y."/>
        </authorList>
    </citation>
    <scope>NUCLEOTIDE SEQUENCE [LARGE SCALE GENOMIC DNA]</scope>
    <source>
        <strain evidence="2 3">FRX01</strain>
    </source>
</reference>
<evidence type="ECO:0000256" key="1">
    <source>
        <dbReference type="SAM" id="Phobius"/>
    </source>
</evidence>
<evidence type="ECO:0000313" key="2">
    <source>
        <dbReference type="EMBL" id="MBO0351393.1"/>
    </source>
</evidence>
<proteinExistence type="predicted"/>
<keyword evidence="3" id="KW-1185">Reference proteome</keyword>
<keyword evidence="1" id="KW-0812">Transmembrane</keyword>
<name>A0ABS3FW96_9CYAN</name>
<keyword evidence="1" id="KW-0472">Membrane</keyword>
<protein>
    <submittedName>
        <fullName evidence="2">Uncharacterized protein</fullName>
    </submittedName>
</protein>
<dbReference type="RefSeq" id="WP_207089834.1">
    <property type="nucleotide sequence ID" value="NZ_JAFLQW010000537.1"/>
</dbReference>
<evidence type="ECO:0000313" key="3">
    <source>
        <dbReference type="Proteomes" id="UP000664844"/>
    </source>
</evidence>
<feature type="transmembrane region" description="Helical" evidence="1">
    <location>
        <begin position="51"/>
        <end position="73"/>
    </location>
</feature>
<dbReference type="Proteomes" id="UP000664844">
    <property type="component" value="Unassembled WGS sequence"/>
</dbReference>
<accession>A0ABS3FW96</accession>
<organism evidence="2 3">
    <name type="scientific">Phormidium pseudopriestleyi FRX01</name>
    <dbReference type="NCBI Taxonomy" id="1759528"/>
    <lineage>
        <taxon>Bacteria</taxon>
        <taxon>Bacillati</taxon>
        <taxon>Cyanobacteriota</taxon>
        <taxon>Cyanophyceae</taxon>
        <taxon>Oscillatoriophycideae</taxon>
        <taxon>Oscillatoriales</taxon>
        <taxon>Oscillatoriaceae</taxon>
        <taxon>Phormidium</taxon>
    </lineage>
</organism>
<dbReference type="EMBL" id="JAFLQW010000537">
    <property type="protein sequence ID" value="MBO0351393.1"/>
    <property type="molecule type" value="Genomic_DNA"/>
</dbReference>
<gene>
    <name evidence="2" type="ORF">J0895_20390</name>
</gene>
<keyword evidence="1" id="KW-1133">Transmembrane helix</keyword>
<sequence length="131" mass="14829">MNQIPTYQDTPTRVTLSRVGSLELNASEQIDIPAYQSPIRPEQSVSTGDLLLVPLSFAAVVWVVLFVMHFNFWKSVRSRLSNLPTVSQLPCTNCKYFKNNPYLKCAVQPDKVLRTEATECPDYSSNEEVMN</sequence>
<comment type="caution">
    <text evidence="2">The sequence shown here is derived from an EMBL/GenBank/DDBJ whole genome shotgun (WGS) entry which is preliminary data.</text>
</comment>